<dbReference type="Proteomes" id="UP000824165">
    <property type="component" value="Unassembled WGS sequence"/>
</dbReference>
<dbReference type="PANTHER" id="PTHR36453:SF1">
    <property type="entry name" value="RIGHT HANDED BETA HELIX DOMAIN-CONTAINING PROTEIN"/>
    <property type="match status" value="1"/>
</dbReference>
<dbReference type="InterPro" id="IPR012334">
    <property type="entry name" value="Pectin_lyas_fold"/>
</dbReference>
<dbReference type="InterPro" id="IPR039448">
    <property type="entry name" value="Beta_helix"/>
</dbReference>
<dbReference type="EMBL" id="DVLU01000028">
    <property type="protein sequence ID" value="HIT84911.1"/>
    <property type="molecule type" value="Genomic_DNA"/>
</dbReference>
<evidence type="ECO:0000259" key="1">
    <source>
        <dbReference type="Pfam" id="PF13229"/>
    </source>
</evidence>
<dbReference type="Gene3D" id="2.160.20.10">
    <property type="entry name" value="Single-stranded right-handed beta-helix, Pectin lyase-like"/>
    <property type="match status" value="2"/>
</dbReference>
<feature type="domain" description="Right handed beta helix" evidence="1">
    <location>
        <begin position="330"/>
        <end position="471"/>
    </location>
</feature>
<organism evidence="2 3">
    <name type="scientific">Candidatus Ornithomonoglobus intestinigallinarum</name>
    <dbReference type="NCBI Taxonomy" id="2840894"/>
    <lineage>
        <taxon>Bacteria</taxon>
        <taxon>Bacillati</taxon>
        <taxon>Bacillota</taxon>
        <taxon>Clostridia</taxon>
        <taxon>Candidatus Ornithomonoglobus</taxon>
    </lineage>
</organism>
<accession>A0A9D1H2I2</accession>
<dbReference type="Pfam" id="PF13229">
    <property type="entry name" value="Beta_helix"/>
    <property type="match status" value="1"/>
</dbReference>
<gene>
    <name evidence="2" type="ORF">IAA60_03280</name>
</gene>
<proteinExistence type="predicted"/>
<protein>
    <submittedName>
        <fullName evidence="2">Right-handed parallel beta-helix repeat-containing protein</fullName>
    </submittedName>
</protein>
<dbReference type="InterPro" id="IPR011050">
    <property type="entry name" value="Pectin_lyase_fold/virulence"/>
</dbReference>
<sequence>MGQHEGHGAVKSSIHPFRIKDGQDKKIYVSPDGDDAADGSFNAPVKTLRRALEMAEDTGNTNAGIDILLREGVYCISETINLSHSAKWYAPLTISAYNGENVVLNAGVDIPLSEAEPAGSEFLSELVEPPPYGSILKYDLKDAGITDYGEISRRGHLITEDKEAQAELAVDGEVQRLAGWPNDGFTGLIKPEDPSEYGKRTLSGIADGCSFRVDYDRPSDWSRQEEVWLAGTLGPNYEFDYYPMSRFDEAEKRVYLREGALVEYYTEPWYRFENIPEELDAPGEYYIDRETGMLYFYPPEGADENSTLTITMPTRNPKQYSGKSPDDMFRLEGCDNIVFEGLTLKGGRGSAVTGRENSGIKFLDCEIASFGANGIRLDFSDRIEVRGCEIHDVGQDALQFSNCGDYENLTPNFIMICNNDIYDFARLERSYKTGINLGYRCVGATAARNHVHDAPHSGMIFYGVNNRIYGNEFDNLVTEFSDMDAVYANNSCYPWERGNVIRGNYFHDIGRRSMNGRHQINVRAIRTDNKGCGLEVYGNLFYRIGDGGTNGNGNNAVGGITAEGTRNKIIHNLFVDCNETYTNGQAYRHIETAGDGTLYSDDGVINGAKVSELKKEMERRLPVYGNYFPELYNFFNEHPNMSKTNEFKDNIIINIEFPLSRYNGEISEEGFRGDERLVDASGNFAGTDDPGFKSYEDGDLELSQEARSLAEGFPNIKMSSFGTF</sequence>
<evidence type="ECO:0000313" key="3">
    <source>
        <dbReference type="Proteomes" id="UP000824165"/>
    </source>
</evidence>
<name>A0A9D1H2I2_9FIRM</name>
<reference evidence="2" key="1">
    <citation type="submission" date="2020-10" db="EMBL/GenBank/DDBJ databases">
        <authorList>
            <person name="Gilroy R."/>
        </authorList>
    </citation>
    <scope>NUCLEOTIDE SEQUENCE</scope>
    <source>
        <strain evidence="2">CHK181-108</strain>
    </source>
</reference>
<dbReference type="AlphaFoldDB" id="A0A9D1H2I2"/>
<dbReference type="SMART" id="SM00710">
    <property type="entry name" value="PbH1"/>
    <property type="match status" value="7"/>
</dbReference>
<comment type="caution">
    <text evidence="2">The sequence shown here is derived from an EMBL/GenBank/DDBJ whole genome shotgun (WGS) entry which is preliminary data.</text>
</comment>
<dbReference type="SUPFAM" id="SSF51126">
    <property type="entry name" value="Pectin lyase-like"/>
    <property type="match status" value="1"/>
</dbReference>
<dbReference type="InterPro" id="IPR006626">
    <property type="entry name" value="PbH1"/>
</dbReference>
<dbReference type="PANTHER" id="PTHR36453">
    <property type="entry name" value="SECRETED PROTEIN-RELATED"/>
    <property type="match status" value="1"/>
</dbReference>
<evidence type="ECO:0000313" key="2">
    <source>
        <dbReference type="EMBL" id="HIT84911.1"/>
    </source>
</evidence>
<reference evidence="2" key="2">
    <citation type="journal article" date="2021" name="PeerJ">
        <title>Extensive microbial diversity within the chicken gut microbiome revealed by metagenomics and culture.</title>
        <authorList>
            <person name="Gilroy R."/>
            <person name="Ravi A."/>
            <person name="Getino M."/>
            <person name="Pursley I."/>
            <person name="Horton D.L."/>
            <person name="Alikhan N.F."/>
            <person name="Baker D."/>
            <person name="Gharbi K."/>
            <person name="Hall N."/>
            <person name="Watson M."/>
            <person name="Adriaenssens E.M."/>
            <person name="Foster-Nyarko E."/>
            <person name="Jarju S."/>
            <person name="Secka A."/>
            <person name="Antonio M."/>
            <person name="Oren A."/>
            <person name="Chaudhuri R.R."/>
            <person name="La Ragione R."/>
            <person name="Hildebrand F."/>
            <person name="Pallen M.J."/>
        </authorList>
    </citation>
    <scope>NUCLEOTIDE SEQUENCE</scope>
    <source>
        <strain evidence="2">CHK181-108</strain>
    </source>
</reference>